<dbReference type="PANTHER" id="PTHR10438">
    <property type="entry name" value="THIOREDOXIN"/>
    <property type="match status" value="1"/>
</dbReference>
<sequence length="109" mass="12813">MKLLTNTEEAAKLKQEERVVFMFTTTWCGDCTFIKPFIPEIEKNFPEFTFIEVDRDQHLDFAEELSIMGIPSFVAYHNNDIVGRFISKDRKTQEQIEDFLKEVNETIAN</sequence>
<dbReference type="RefSeq" id="WP_126110991.1">
    <property type="nucleotide sequence ID" value="NZ_CP034465.1"/>
</dbReference>
<dbReference type="PROSITE" id="PS51352">
    <property type="entry name" value="THIOREDOXIN_2"/>
    <property type="match status" value="1"/>
</dbReference>
<dbReference type="Gene3D" id="3.40.30.10">
    <property type="entry name" value="Glutaredoxin"/>
    <property type="match status" value="1"/>
</dbReference>
<dbReference type="AlphaFoldDB" id="A0A3Q9BL91"/>
<dbReference type="PANTHER" id="PTHR10438:SF468">
    <property type="entry name" value="THIOREDOXIN-1-RELATED"/>
    <property type="match status" value="1"/>
</dbReference>
<name>A0A3Q9BL91_9LACT</name>
<dbReference type="Proteomes" id="UP000273326">
    <property type="component" value="Chromosome"/>
</dbReference>
<feature type="domain" description="Thioredoxin" evidence="1">
    <location>
        <begin position="1"/>
        <end position="105"/>
    </location>
</feature>
<dbReference type="InterPro" id="IPR050620">
    <property type="entry name" value="Thioredoxin_H-type-like"/>
</dbReference>
<dbReference type="KEGG" id="jeh:EJN90_10450"/>
<proteinExistence type="predicted"/>
<dbReference type="SUPFAM" id="SSF52833">
    <property type="entry name" value="Thioredoxin-like"/>
    <property type="match status" value="1"/>
</dbReference>
<dbReference type="CDD" id="cd02947">
    <property type="entry name" value="TRX_family"/>
    <property type="match status" value="1"/>
</dbReference>
<gene>
    <name evidence="2" type="ORF">EJN90_10450</name>
</gene>
<dbReference type="InterPro" id="IPR036249">
    <property type="entry name" value="Thioredoxin-like_sf"/>
</dbReference>
<evidence type="ECO:0000313" key="3">
    <source>
        <dbReference type="Proteomes" id="UP000273326"/>
    </source>
</evidence>
<evidence type="ECO:0000313" key="2">
    <source>
        <dbReference type="EMBL" id="AZP05021.1"/>
    </source>
</evidence>
<dbReference type="Pfam" id="PF00085">
    <property type="entry name" value="Thioredoxin"/>
    <property type="match status" value="1"/>
</dbReference>
<keyword evidence="3" id="KW-1185">Reference proteome</keyword>
<accession>A0A3Q9BL91</accession>
<dbReference type="InterPro" id="IPR013766">
    <property type="entry name" value="Thioredoxin_domain"/>
</dbReference>
<evidence type="ECO:0000259" key="1">
    <source>
        <dbReference type="PROSITE" id="PS51352"/>
    </source>
</evidence>
<organism evidence="2 3">
    <name type="scientific">Jeotgalibaca ciconiae</name>
    <dbReference type="NCBI Taxonomy" id="2496265"/>
    <lineage>
        <taxon>Bacteria</taxon>
        <taxon>Bacillati</taxon>
        <taxon>Bacillota</taxon>
        <taxon>Bacilli</taxon>
        <taxon>Lactobacillales</taxon>
        <taxon>Carnobacteriaceae</taxon>
        <taxon>Jeotgalibaca</taxon>
    </lineage>
</organism>
<dbReference type="EMBL" id="CP034465">
    <property type="protein sequence ID" value="AZP05021.1"/>
    <property type="molecule type" value="Genomic_DNA"/>
</dbReference>
<protein>
    <submittedName>
        <fullName evidence="2">Thioredoxin</fullName>
    </submittedName>
</protein>
<dbReference type="OrthoDB" id="7629852at2"/>
<reference evidence="3" key="1">
    <citation type="submission" date="2018-12" db="EMBL/GenBank/DDBJ databases">
        <title>Complete genome sequencing of Jeotgalibaca sp. H21T32.</title>
        <authorList>
            <person name="Bae J.-W."/>
            <person name="Lee S.-Y."/>
        </authorList>
    </citation>
    <scope>NUCLEOTIDE SEQUENCE [LARGE SCALE GENOMIC DNA]</scope>
    <source>
        <strain evidence="3">H21T32</strain>
    </source>
</reference>